<dbReference type="InterPro" id="IPR011993">
    <property type="entry name" value="PH-like_dom_sf"/>
</dbReference>
<feature type="domain" description="PH" evidence="2">
    <location>
        <begin position="335"/>
        <end position="452"/>
    </location>
</feature>
<dbReference type="PROSITE" id="PS50010">
    <property type="entry name" value="DH_2"/>
    <property type="match status" value="1"/>
</dbReference>
<dbReference type="InterPro" id="IPR000219">
    <property type="entry name" value="DH_dom"/>
</dbReference>
<dbReference type="GO" id="GO:0005085">
    <property type="term" value="F:guanyl-nucleotide exchange factor activity"/>
    <property type="evidence" value="ECO:0007669"/>
    <property type="project" value="InterPro"/>
</dbReference>
<reference evidence="4" key="1">
    <citation type="submission" date="2014-09" db="EMBL/GenBank/DDBJ databases">
        <title>Draft genome sequence of an oleaginous Mucoromycotina fungus Mucor ambiguus NBRC6742.</title>
        <authorList>
            <person name="Takeda I."/>
            <person name="Yamane N."/>
            <person name="Morita T."/>
            <person name="Tamano K."/>
            <person name="Machida M."/>
            <person name="Baker S."/>
            <person name="Koike H."/>
        </authorList>
    </citation>
    <scope>NUCLEOTIDE SEQUENCE</scope>
    <source>
        <strain evidence="4">NBRC 6742</strain>
    </source>
</reference>
<dbReference type="InterPro" id="IPR035899">
    <property type="entry name" value="DBL_dom_sf"/>
</dbReference>
<keyword evidence="5" id="KW-1185">Reference proteome</keyword>
<dbReference type="PANTHER" id="PTHR12673">
    <property type="entry name" value="FACIOGENITAL DYSPLASIA PROTEIN"/>
    <property type="match status" value="1"/>
</dbReference>
<evidence type="ECO:0000313" key="5">
    <source>
        <dbReference type="Proteomes" id="UP000053815"/>
    </source>
</evidence>
<dbReference type="Gene3D" id="2.30.29.30">
    <property type="entry name" value="Pleckstrin-homology domain (PH domain)/Phosphotyrosine-binding domain (PTB)"/>
    <property type="match status" value="1"/>
</dbReference>
<dbReference type="PANTHER" id="PTHR12673:SF159">
    <property type="entry name" value="LD03170P"/>
    <property type="match status" value="1"/>
</dbReference>
<dbReference type="InterPro" id="IPR055251">
    <property type="entry name" value="SOS1_NGEF_PH"/>
</dbReference>
<evidence type="ECO:0000259" key="2">
    <source>
        <dbReference type="PROSITE" id="PS50003"/>
    </source>
</evidence>
<dbReference type="AlphaFoldDB" id="A0A0C9MCR1"/>
<dbReference type="InterPro" id="IPR051092">
    <property type="entry name" value="FYVE_RhoGEF_PH"/>
</dbReference>
<evidence type="ECO:0000256" key="1">
    <source>
        <dbReference type="SAM" id="MobiDB-lite"/>
    </source>
</evidence>
<name>A0A0C9MCR1_9FUNG</name>
<feature type="compositionally biased region" description="Low complexity" evidence="1">
    <location>
        <begin position="19"/>
        <end position="32"/>
    </location>
</feature>
<organism evidence="4">
    <name type="scientific">Mucor ambiguus</name>
    <dbReference type="NCBI Taxonomy" id="91626"/>
    <lineage>
        <taxon>Eukaryota</taxon>
        <taxon>Fungi</taxon>
        <taxon>Fungi incertae sedis</taxon>
        <taxon>Mucoromycota</taxon>
        <taxon>Mucoromycotina</taxon>
        <taxon>Mucoromycetes</taxon>
        <taxon>Mucorales</taxon>
        <taxon>Mucorineae</taxon>
        <taxon>Mucoraceae</taxon>
        <taxon>Mucor</taxon>
    </lineage>
</organism>
<gene>
    <name evidence="4" type="ORF">MAM1_0002c00134</name>
</gene>
<dbReference type="GO" id="GO:0005737">
    <property type="term" value="C:cytoplasm"/>
    <property type="evidence" value="ECO:0007669"/>
    <property type="project" value="TreeGrafter"/>
</dbReference>
<evidence type="ECO:0008006" key="6">
    <source>
        <dbReference type="Google" id="ProtNLM"/>
    </source>
</evidence>
<feature type="compositionally biased region" description="Low complexity" evidence="1">
    <location>
        <begin position="497"/>
        <end position="514"/>
    </location>
</feature>
<dbReference type="InterPro" id="IPR001849">
    <property type="entry name" value="PH_domain"/>
</dbReference>
<feature type="compositionally biased region" description="Polar residues" evidence="1">
    <location>
        <begin position="515"/>
        <end position="524"/>
    </location>
</feature>
<dbReference type="PROSITE" id="PS50003">
    <property type="entry name" value="PH_DOMAIN"/>
    <property type="match status" value="1"/>
</dbReference>
<dbReference type="STRING" id="91626.A0A0C9MCR1"/>
<dbReference type="Gene3D" id="1.20.900.10">
    <property type="entry name" value="Dbl homology (DH) domain"/>
    <property type="match status" value="1"/>
</dbReference>
<dbReference type="EMBL" id="DF836291">
    <property type="protein sequence ID" value="GAN00712.1"/>
    <property type="molecule type" value="Genomic_DNA"/>
</dbReference>
<dbReference type="Proteomes" id="UP000053815">
    <property type="component" value="Unassembled WGS sequence"/>
</dbReference>
<evidence type="ECO:0000313" key="4">
    <source>
        <dbReference type="EMBL" id="GAN00712.1"/>
    </source>
</evidence>
<feature type="region of interest" description="Disordered" evidence="1">
    <location>
        <begin position="485"/>
        <end position="524"/>
    </location>
</feature>
<protein>
    <recommendedName>
        <fullName evidence="6">Dbl homology domain-containing protein</fullName>
    </recommendedName>
</protein>
<dbReference type="SMART" id="SM00325">
    <property type="entry name" value="RhoGEF"/>
    <property type="match status" value="1"/>
</dbReference>
<feature type="domain" description="DH" evidence="3">
    <location>
        <begin position="111"/>
        <end position="306"/>
    </location>
</feature>
<proteinExistence type="predicted"/>
<dbReference type="OrthoDB" id="660555at2759"/>
<dbReference type="Pfam" id="PF00621">
    <property type="entry name" value="RhoGEF"/>
    <property type="match status" value="1"/>
</dbReference>
<dbReference type="SMART" id="SM00233">
    <property type="entry name" value="PH"/>
    <property type="match status" value="1"/>
</dbReference>
<dbReference type="SUPFAM" id="SSF48065">
    <property type="entry name" value="DBL homology domain (DH-domain)"/>
    <property type="match status" value="1"/>
</dbReference>
<dbReference type="Pfam" id="PF22697">
    <property type="entry name" value="SOS1_NGEF_PH"/>
    <property type="match status" value="1"/>
</dbReference>
<feature type="region of interest" description="Disordered" evidence="1">
    <location>
        <begin position="1"/>
        <end position="32"/>
    </location>
</feature>
<accession>A0A0C9MCR1</accession>
<dbReference type="SUPFAM" id="SSF50729">
    <property type="entry name" value="PH domain-like"/>
    <property type="match status" value="1"/>
</dbReference>
<evidence type="ECO:0000259" key="3">
    <source>
        <dbReference type="PROSITE" id="PS50010"/>
    </source>
</evidence>
<sequence>MSNNNTLTAPPPRSHRKSSGSNTSVPIISSSSILTTSPRSSIASSISRYTGGLTTTSTFSSIDEHQSHTSTSNSSAIDFLSNSIEDFGIVDTLDFEDVDDGFIDHENMHRSREVLIDSLFKSEEAYTESLELVMHIFLQPLRKDATHTSFNFLGMKKMVCTEREFRWLFGNFEELVHMHRLTLKSLQERLRIWGPTQILSDVFQAWFPNLECYRTYLNNYAVALTTYERLARYQPFKKFIDTAHKEKSLKGSSLLSLIQLPVGCIDRYVDMITKLAESTPSMHPDYVGLHKSKLWIQQFQKSVQEKLLDADNVDQVLMIHQALTGAPFSVRAERRLIMQGQLSRVVLNTRSMGEERHYMLFSDLLVFVRPKVEGKVTRLQYKGHLVLERARVRPLTKDEAGGIAHCIEIVSSFSGVDNLNTTFIAAPTVHVLYVGSDAERDEWVSKLEKVIANLDKIAAAKHGRCIFENVKSEIQFNNISQAQATRRMMQSRAPRGSLTSPASSTVSSNDGSSSITRESTSYTN</sequence>